<dbReference type="PROSITE" id="PS00560">
    <property type="entry name" value="CARBOXYPEPT_SER_HIS"/>
    <property type="match status" value="1"/>
</dbReference>
<comment type="caution">
    <text evidence="6">The sequence shown here is derived from an EMBL/GenBank/DDBJ whole genome shotgun (WGS) entry which is preliminary data.</text>
</comment>
<dbReference type="InterPro" id="IPR018202">
    <property type="entry name" value="Ser_caboxypep_ser_AS"/>
</dbReference>
<dbReference type="InterPro" id="IPR029058">
    <property type="entry name" value="AB_hydrolase_fold"/>
</dbReference>
<keyword evidence="7" id="KW-1185">Reference proteome</keyword>
<dbReference type="PANTHER" id="PTHR11802">
    <property type="entry name" value="SERINE PROTEASE FAMILY S10 SERINE CARBOXYPEPTIDASE"/>
    <property type="match status" value="1"/>
</dbReference>
<dbReference type="InterPro" id="IPR033124">
    <property type="entry name" value="Ser_caboxypep_his_AS"/>
</dbReference>
<keyword evidence="2 5" id="KW-0121">Carboxypeptidase</keyword>
<evidence type="ECO:0000313" key="7">
    <source>
        <dbReference type="Proteomes" id="UP001497623"/>
    </source>
</evidence>
<dbReference type="Proteomes" id="UP001497623">
    <property type="component" value="Unassembled WGS sequence"/>
</dbReference>
<dbReference type="PANTHER" id="PTHR11802:SF201">
    <property type="entry name" value="CARBOXYPEPTIDASE"/>
    <property type="match status" value="1"/>
</dbReference>
<feature type="signal peptide" evidence="5">
    <location>
        <begin position="1"/>
        <end position="25"/>
    </location>
</feature>
<dbReference type="GO" id="GO:0004185">
    <property type="term" value="F:serine-type carboxypeptidase activity"/>
    <property type="evidence" value="ECO:0007669"/>
    <property type="project" value="UniProtKB-UniRule"/>
</dbReference>
<dbReference type="Pfam" id="PF00450">
    <property type="entry name" value="Peptidase_S10"/>
    <property type="match status" value="1"/>
</dbReference>
<comment type="similarity">
    <text evidence="1 5">Belongs to the peptidase S10 family.</text>
</comment>
<evidence type="ECO:0000256" key="3">
    <source>
        <dbReference type="ARBA" id="ARBA00022670"/>
    </source>
</evidence>
<dbReference type="PROSITE" id="PS00131">
    <property type="entry name" value="CARBOXYPEPT_SER_SER"/>
    <property type="match status" value="1"/>
</dbReference>
<reference evidence="6 7" key="1">
    <citation type="submission" date="2024-05" db="EMBL/GenBank/DDBJ databases">
        <authorList>
            <person name="Wallberg A."/>
        </authorList>
    </citation>
    <scope>NUCLEOTIDE SEQUENCE [LARGE SCALE GENOMIC DNA]</scope>
</reference>
<keyword evidence="4 5" id="KW-0378">Hydrolase</keyword>
<accession>A0AAV2Q4E0</accession>
<dbReference type="FunFam" id="3.40.50.1820:FF:000335">
    <property type="entry name" value="Carboxypeptidase"/>
    <property type="match status" value="1"/>
</dbReference>
<dbReference type="GO" id="GO:0031647">
    <property type="term" value="P:regulation of protein stability"/>
    <property type="evidence" value="ECO:0007669"/>
    <property type="project" value="UniProtKB-ARBA"/>
</dbReference>
<keyword evidence="3 5" id="KW-0645">Protease</keyword>
<protein>
    <recommendedName>
        <fullName evidence="5">Carboxypeptidase</fullName>
        <ecNumber evidence="5">3.4.16.-</ecNumber>
    </recommendedName>
</protein>
<sequence>RIVTDFPGTMLRCTWLLMMVVGAWSAPAEDTITSLPGMDYEVSFAQYSGYLDGLEGQHLHYWFVESQRDPTSDPVILWLNGGPGCSSMDGNMNELGPFSISKEDEISLIQNPYSWNLNASVIFLESPVCVGYSYSDDGNCESSDDTTSMANYMAIQDFFTNKFPEFYGLDFFMVGESYGGIYVPTLAQRVQEGQSTFPLELKGWATGNGIIDYRQNDNSLMFFAYHHGLFDDNLWDRMVEHCCDGGVASKNTCNFYDPTDINCITNVYEGQDAVYGGGLNPYSLYGECLHAPERKRSEVPSRMEQDMKYLYPKHTSSVRDAVPCFDDHVMENWFTRADVREALHIPEHENIPDQWTVCSNIPYTKIYENMTSQFDYLNKEVKGLVYNGDWDMVCNFLGNEWFLENLGFTEAEKYREWYYDGQVAGFVKRWENLDFVTVKGAGHMVPEDRPGQSLHMIYSWINGEPY</sequence>
<dbReference type="Gene3D" id="3.40.50.1820">
    <property type="entry name" value="alpha/beta hydrolase"/>
    <property type="match status" value="1"/>
</dbReference>
<evidence type="ECO:0000256" key="1">
    <source>
        <dbReference type="ARBA" id="ARBA00009431"/>
    </source>
</evidence>
<dbReference type="InterPro" id="IPR001563">
    <property type="entry name" value="Peptidase_S10"/>
</dbReference>
<evidence type="ECO:0000256" key="5">
    <source>
        <dbReference type="RuleBase" id="RU361156"/>
    </source>
</evidence>
<dbReference type="EMBL" id="CAXKWB010003895">
    <property type="protein sequence ID" value="CAL4070958.1"/>
    <property type="molecule type" value="Genomic_DNA"/>
</dbReference>
<evidence type="ECO:0000313" key="6">
    <source>
        <dbReference type="EMBL" id="CAL4070958.1"/>
    </source>
</evidence>
<organism evidence="6 7">
    <name type="scientific">Meganyctiphanes norvegica</name>
    <name type="common">Northern krill</name>
    <name type="synonym">Thysanopoda norvegica</name>
    <dbReference type="NCBI Taxonomy" id="48144"/>
    <lineage>
        <taxon>Eukaryota</taxon>
        <taxon>Metazoa</taxon>
        <taxon>Ecdysozoa</taxon>
        <taxon>Arthropoda</taxon>
        <taxon>Crustacea</taxon>
        <taxon>Multicrustacea</taxon>
        <taxon>Malacostraca</taxon>
        <taxon>Eumalacostraca</taxon>
        <taxon>Eucarida</taxon>
        <taxon>Euphausiacea</taxon>
        <taxon>Euphausiidae</taxon>
        <taxon>Meganyctiphanes</taxon>
    </lineage>
</organism>
<proteinExistence type="inferred from homology"/>
<dbReference type="PRINTS" id="PR00724">
    <property type="entry name" value="CRBOXYPTASEC"/>
</dbReference>
<feature type="chain" id="PRO_5043102671" description="Carboxypeptidase" evidence="5">
    <location>
        <begin position="26"/>
        <end position="466"/>
    </location>
</feature>
<dbReference type="SUPFAM" id="SSF53474">
    <property type="entry name" value="alpha/beta-Hydrolases"/>
    <property type="match status" value="1"/>
</dbReference>
<evidence type="ECO:0000256" key="4">
    <source>
        <dbReference type="ARBA" id="ARBA00022801"/>
    </source>
</evidence>
<dbReference type="GO" id="GO:1904715">
    <property type="term" value="P:negative regulation of chaperone-mediated autophagy"/>
    <property type="evidence" value="ECO:0007669"/>
    <property type="project" value="UniProtKB-ARBA"/>
</dbReference>
<gene>
    <name evidence="6" type="ORF">MNOR_LOCUS8394</name>
</gene>
<feature type="non-terminal residue" evidence="6">
    <location>
        <position position="1"/>
    </location>
</feature>
<dbReference type="AlphaFoldDB" id="A0AAV2Q4E0"/>
<dbReference type="EC" id="3.4.16.-" evidence="5"/>
<evidence type="ECO:0000256" key="2">
    <source>
        <dbReference type="ARBA" id="ARBA00022645"/>
    </source>
</evidence>
<keyword evidence="5" id="KW-0732">Signal</keyword>
<dbReference type="GO" id="GO:0006508">
    <property type="term" value="P:proteolysis"/>
    <property type="evidence" value="ECO:0007669"/>
    <property type="project" value="UniProtKB-KW"/>
</dbReference>
<name>A0AAV2Q4E0_MEGNR</name>